<feature type="domain" description="PIN" evidence="1">
    <location>
        <begin position="3"/>
        <end position="112"/>
    </location>
</feature>
<dbReference type="InterPro" id="IPR029060">
    <property type="entry name" value="PIN-like_dom_sf"/>
</dbReference>
<evidence type="ECO:0000313" key="3">
    <source>
        <dbReference type="Proteomes" id="UP001432180"/>
    </source>
</evidence>
<protein>
    <submittedName>
        <fullName evidence="2">Toxin-antitoxin system toxin component, PIN family</fullName>
    </submittedName>
</protein>
<dbReference type="PANTHER" id="PTHR34610:SF3">
    <property type="entry name" value="SSL7007 PROTEIN"/>
    <property type="match status" value="1"/>
</dbReference>
<proteinExistence type="predicted"/>
<dbReference type="RefSeq" id="WP_328984766.1">
    <property type="nucleotide sequence ID" value="NZ_CP121472.1"/>
</dbReference>
<dbReference type="InterPro" id="IPR002850">
    <property type="entry name" value="PIN_toxin-like"/>
</dbReference>
<dbReference type="NCBIfam" id="TIGR00305">
    <property type="entry name" value="putative toxin-antitoxin system toxin component, PIN family"/>
    <property type="match status" value="1"/>
</dbReference>
<dbReference type="EMBL" id="CP121472">
    <property type="protein sequence ID" value="WPL19022.1"/>
    <property type="molecule type" value="Genomic_DNA"/>
</dbReference>
<dbReference type="SUPFAM" id="SSF88723">
    <property type="entry name" value="PIN domain-like"/>
    <property type="match status" value="1"/>
</dbReference>
<reference evidence="2 3" key="1">
    <citation type="journal article" date="2023" name="Microorganisms">
        <title>Thiorhodovibrio frisius and Trv. litoralis spp. nov., Two Novel Members from a Clade of Fastidious Purple Sulfur Bacteria That Exhibit Unique Red-Shifted Light-Harvesting Capabilities.</title>
        <authorList>
            <person name="Methner A."/>
            <person name="Kuzyk S.B."/>
            <person name="Petersen J."/>
            <person name="Bauer S."/>
            <person name="Brinkmann H."/>
            <person name="Sichau K."/>
            <person name="Wanner G."/>
            <person name="Wolf J."/>
            <person name="Neumann-Schaal M."/>
            <person name="Henke P."/>
            <person name="Tank M."/>
            <person name="Sproer C."/>
            <person name="Bunk B."/>
            <person name="Overmann J."/>
        </authorList>
    </citation>
    <scope>NUCLEOTIDE SEQUENCE [LARGE SCALE GENOMIC DNA]</scope>
    <source>
        <strain evidence="2 3">DSM 6702</strain>
    </source>
</reference>
<dbReference type="InterPro" id="IPR002716">
    <property type="entry name" value="PIN_dom"/>
</dbReference>
<dbReference type="Pfam" id="PF13470">
    <property type="entry name" value="PIN_3"/>
    <property type="match status" value="1"/>
</dbReference>
<gene>
    <name evidence="2" type="ORF">Thiowin_04126</name>
</gene>
<accession>A0ABZ0SDP6</accession>
<evidence type="ECO:0000313" key="2">
    <source>
        <dbReference type="EMBL" id="WPL19022.1"/>
    </source>
</evidence>
<sequence>MSVVLDTCVLVAAARSRHGASNALMLLLPDRRIQPAVSVPLFVEYQATLLRGENLGGRSARDVDDFLDYLLSFSHLQDIHYRWRPALADPDDDFVLELAVAASCRYIVTHNLRDFRGAEQWGVEPIAPGNLLKHLEELM</sequence>
<organism evidence="2 3">
    <name type="scientific">Thiorhodovibrio winogradskyi</name>
    <dbReference type="NCBI Taxonomy" id="77007"/>
    <lineage>
        <taxon>Bacteria</taxon>
        <taxon>Pseudomonadati</taxon>
        <taxon>Pseudomonadota</taxon>
        <taxon>Gammaproteobacteria</taxon>
        <taxon>Chromatiales</taxon>
        <taxon>Chromatiaceae</taxon>
        <taxon>Thiorhodovibrio</taxon>
    </lineage>
</organism>
<evidence type="ECO:0000259" key="1">
    <source>
        <dbReference type="Pfam" id="PF13470"/>
    </source>
</evidence>
<dbReference type="PANTHER" id="PTHR34610">
    <property type="entry name" value="SSL7007 PROTEIN"/>
    <property type="match status" value="1"/>
</dbReference>
<dbReference type="Proteomes" id="UP001432180">
    <property type="component" value="Chromosome"/>
</dbReference>
<keyword evidence="3" id="KW-1185">Reference proteome</keyword>
<name>A0ABZ0SDP6_9GAMM</name>